<evidence type="ECO:0000259" key="2">
    <source>
        <dbReference type="PROSITE" id="PS51202"/>
    </source>
</evidence>
<name>A0ABS0LRV2_9LACT</name>
<dbReference type="InterPro" id="IPR006037">
    <property type="entry name" value="RCK_C"/>
</dbReference>
<comment type="caution">
    <text evidence="3">The sequence shown here is derived from an EMBL/GenBank/DDBJ whole genome shotgun (WGS) entry which is preliminary data.</text>
</comment>
<dbReference type="SUPFAM" id="SSF116726">
    <property type="entry name" value="TrkA C-terminal domain-like"/>
    <property type="match status" value="1"/>
</dbReference>
<dbReference type="Gene3D" id="3.30.70.1450">
    <property type="entry name" value="Regulator of K+ conductance, C-terminal domain"/>
    <property type="match status" value="1"/>
</dbReference>
<proteinExistence type="predicted"/>
<evidence type="ECO:0000259" key="1">
    <source>
        <dbReference type="PROSITE" id="PS51201"/>
    </source>
</evidence>
<gene>
    <name evidence="3" type="ORF">HZY91_08320</name>
</gene>
<dbReference type="InterPro" id="IPR003148">
    <property type="entry name" value="RCK_N"/>
</dbReference>
<dbReference type="InterPro" id="IPR050721">
    <property type="entry name" value="Trk_Ktr_HKT_K-transport"/>
</dbReference>
<organism evidence="3 4">
    <name type="scientific">Facklamia lactis</name>
    <dbReference type="NCBI Taxonomy" id="2749967"/>
    <lineage>
        <taxon>Bacteria</taxon>
        <taxon>Bacillati</taxon>
        <taxon>Bacillota</taxon>
        <taxon>Bacilli</taxon>
        <taxon>Lactobacillales</taxon>
        <taxon>Aerococcaceae</taxon>
        <taxon>Facklamia</taxon>
    </lineage>
</organism>
<evidence type="ECO:0000313" key="4">
    <source>
        <dbReference type="Proteomes" id="UP000721415"/>
    </source>
</evidence>
<keyword evidence="4" id="KW-1185">Reference proteome</keyword>
<dbReference type="PANTHER" id="PTHR43833:SF7">
    <property type="entry name" value="KTR SYSTEM POTASSIUM UPTAKE PROTEIN C"/>
    <property type="match status" value="1"/>
</dbReference>
<evidence type="ECO:0000313" key="3">
    <source>
        <dbReference type="EMBL" id="MBG9986890.1"/>
    </source>
</evidence>
<dbReference type="Proteomes" id="UP000721415">
    <property type="component" value="Unassembled WGS sequence"/>
</dbReference>
<dbReference type="PROSITE" id="PS51202">
    <property type="entry name" value="RCK_C"/>
    <property type="match status" value="1"/>
</dbReference>
<sequence>MKDYLVIGAGRFGQSLSLSLMDLGNEVVVIDQNENTINKISPYVTHAICADIQRIEILEELGLGNIETAIVAIGSNLEASVLATITLKELGVSQIICKAKTKTHSKVLKKVGADQVVIPEFDMGKKLAYNLSTQNVVEYFNIVEDYSIFEILAPQKWWNKALVDLDIRNKYGINIIGIIRENDQFIGNPGPETMIEETDKLVIMGSSEDFRKIEKLLNKK</sequence>
<accession>A0ABS0LRV2</accession>
<dbReference type="InterPro" id="IPR036721">
    <property type="entry name" value="RCK_C_sf"/>
</dbReference>
<dbReference type="Gene3D" id="3.40.50.720">
    <property type="entry name" value="NAD(P)-binding Rossmann-like Domain"/>
    <property type="match status" value="1"/>
</dbReference>
<dbReference type="RefSeq" id="WP_197115811.1">
    <property type="nucleotide sequence ID" value="NZ_JACBXQ010000005.1"/>
</dbReference>
<dbReference type="Pfam" id="PF02080">
    <property type="entry name" value="TrkA_C"/>
    <property type="match status" value="1"/>
</dbReference>
<dbReference type="PANTHER" id="PTHR43833">
    <property type="entry name" value="POTASSIUM CHANNEL PROTEIN 2-RELATED-RELATED"/>
    <property type="match status" value="1"/>
</dbReference>
<feature type="domain" description="RCK C-terminal" evidence="2">
    <location>
        <begin position="134"/>
        <end position="219"/>
    </location>
</feature>
<protein>
    <submittedName>
        <fullName evidence="3">TrkA family potassium uptake protein</fullName>
    </submittedName>
</protein>
<dbReference type="InterPro" id="IPR036291">
    <property type="entry name" value="NAD(P)-bd_dom_sf"/>
</dbReference>
<dbReference type="Pfam" id="PF02254">
    <property type="entry name" value="TrkA_N"/>
    <property type="match status" value="1"/>
</dbReference>
<dbReference type="EMBL" id="JACBXQ010000005">
    <property type="protein sequence ID" value="MBG9986890.1"/>
    <property type="molecule type" value="Genomic_DNA"/>
</dbReference>
<dbReference type="SUPFAM" id="SSF51735">
    <property type="entry name" value="NAD(P)-binding Rossmann-fold domains"/>
    <property type="match status" value="1"/>
</dbReference>
<dbReference type="PROSITE" id="PS51201">
    <property type="entry name" value="RCK_N"/>
    <property type="match status" value="1"/>
</dbReference>
<reference evidence="3 4" key="1">
    <citation type="submission" date="2020-07" db="EMBL/GenBank/DDBJ databases">
        <title>Facklamia lactis sp. nov., isolated from raw milk.</title>
        <authorList>
            <person name="Doll E.V."/>
            <person name="Huptas C."/>
            <person name="Staib L."/>
            <person name="Wenning M."/>
            <person name="Scherer S."/>
        </authorList>
    </citation>
    <scope>NUCLEOTIDE SEQUENCE [LARGE SCALE GENOMIC DNA]</scope>
    <source>
        <strain evidence="3 4">DSM 111018</strain>
    </source>
</reference>
<feature type="domain" description="RCK N-terminal" evidence="1">
    <location>
        <begin position="1"/>
        <end position="118"/>
    </location>
</feature>